<accession>A0A8S1GUU7</accession>
<dbReference type="OrthoDB" id="5847865at2759"/>
<comment type="caution">
    <text evidence="2">The sequence shown here is derived from an EMBL/GenBank/DDBJ whole genome shotgun (WGS) entry which is preliminary data.</text>
</comment>
<gene>
    <name evidence="2" type="ORF">CAUJ_LOCUS3395</name>
</gene>
<evidence type="ECO:0000313" key="2">
    <source>
        <dbReference type="EMBL" id="CAD6187476.1"/>
    </source>
</evidence>
<protein>
    <submittedName>
        <fullName evidence="2">Uncharacterized protein</fullName>
    </submittedName>
</protein>
<sequence>MPRALTQPTETEMAVNTRSSTPRPTPNEKVTNNTQQERFEQLDFPEFPPRPSSEIDVQYADDSASIATSAEDDSAFDLEITVVDEDPFGAETAAEAVTIDANILNDRIYKSTMARVGNILIANLSSTSIVGNVHESNLKVFGNVKEIEVKYQLKVLRQEINEMLKKSPVSTPAAPPRTAIDVVKFELNSPANMPTSFLEAVVEGLQAELDDEIIAHLSPFALDDHVSDNKLRLKVAVKNSNIQIVDRKKKKPLRVRIRDCIIEQDED</sequence>
<evidence type="ECO:0000313" key="3">
    <source>
        <dbReference type="Proteomes" id="UP000835052"/>
    </source>
</evidence>
<name>A0A8S1GUU7_9PELO</name>
<keyword evidence="3" id="KW-1185">Reference proteome</keyword>
<reference evidence="2" key="1">
    <citation type="submission" date="2020-10" db="EMBL/GenBank/DDBJ databases">
        <authorList>
            <person name="Kikuchi T."/>
        </authorList>
    </citation>
    <scope>NUCLEOTIDE SEQUENCE</scope>
    <source>
        <strain evidence="2">NKZ352</strain>
    </source>
</reference>
<organism evidence="2 3">
    <name type="scientific">Caenorhabditis auriculariae</name>
    <dbReference type="NCBI Taxonomy" id="2777116"/>
    <lineage>
        <taxon>Eukaryota</taxon>
        <taxon>Metazoa</taxon>
        <taxon>Ecdysozoa</taxon>
        <taxon>Nematoda</taxon>
        <taxon>Chromadorea</taxon>
        <taxon>Rhabditida</taxon>
        <taxon>Rhabditina</taxon>
        <taxon>Rhabditomorpha</taxon>
        <taxon>Rhabditoidea</taxon>
        <taxon>Rhabditidae</taxon>
        <taxon>Peloderinae</taxon>
        <taxon>Caenorhabditis</taxon>
    </lineage>
</organism>
<dbReference type="Proteomes" id="UP000835052">
    <property type="component" value="Unassembled WGS sequence"/>
</dbReference>
<proteinExistence type="predicted"/>
<feature type="region of interest" description="Disordered" evidence="1">
    <location>
        <begin position="1"/>
        <end position="36"/>
    </location>
</feature>
<dbReference type="EMBL" id="CAJGYM010000006">
    <property type="protein sequence ID" value="CAD6187476.1"/>
    <property type="molecule type" value="Genomic_DNA"/>
</dbReference>
<dbReference type="AlphaFoldDB" id="A0A8S1GUU7"/>
<evidence type="ECO:0000256" key="1">
    <source>
        <dbReference type="SAM" id="MobiDB-lite"/>
    </source>
</evidence>